<dbReference type="RefSeq" id="WP_226591460.1">
    <property type="nucleotide sequence ID" value="NZ_BLAY01000196.1"/>
</dbReference>
<gene>
    <name evidence="3" type="ORF">MiSe_78700</name>
</gene>
<protein>
    <submittedName>
        <fullName evidence="3">Endonuclease I</fullName>
    </submittedName>
</protein>
<keyword evidence="1" id="KW-0540">Nuclease</keyword>
<dbReference type="GO" id="GO:0016787">
    <property type="term" value="F:hydrolase activity"/>
    <property type="evidence" value="ECO:0007669"/>
    <property type="project" value="UniProtKB-KW"/>
</dbReference>
<evidence type="ECO:0000256" key="1">
    <source>
        <dbReference type="ARBA" id="ARBA00022722"/>
    </source>
</evidence>
<reference evidence="3" key="1">
    <citation type="submission" date="2019-10" db="EMBL/GenBank/DDBJ databases">
        <title>Draft genome sequece of Microseira wollei NIES-4236.</title>
        <authorList>
            <person name="Yamaguchi H."/>
            <person name="Suzuki S."/>
            <person name="Kawachi M."/>
        </authorList>
    </citation>
    <scope>NUCLEOTIDE SEQUENCE</scope>
    <source>
        <strain evidence="3">NIES-4236</strain>
    </source>
</reference>
<comment type="caution">
    <text evidence="3">The sequence shown here is derived from an EMBL/GenBank/DDBJ whole genome shotgun (WGS) entry which is preliminary data.</text>
</comment>
<proteinExistence type="predicted"/>
<dbReference type="PANTHER" id="PTHR33607">
    <property type="entry name" value="ENDONUCLEASE-1"/>
    <property type="match status" value="1"/>
</dbReference>
<sequence length="301" mass="35355">MLEDQLFQQFETSATDLEKALRTLASSRTKTYYDETRDRINRDNYYASLPSINSLNPSELFHALKNLVEQRHKNKLSYKPATRLYPWVDLYPDLNLRSIYSGEVFNPEEIIREDFRTEQIRNLQIQKLRRTVSAMSAVETRQVLALIEARLPYNCEHVVPQSWFGKREPMKGDLHHLFTCEVKCNSYRGNHPFFDFPEFGESISDRCGKLSENKFEPTAGKGAVARATLYFLLRYPGEIDPTEKEYKVESLKTLLQWHHSYPVTEYEKHRNMAIFETQGNRNPLIDFPDWADKIAFRLGIE</sequence>
<dbReference type="InterPro" id="IPR044925">
    <property type="entry name" value="His-Me_finger_sf"/>
</dbReference>
<organism evidence="3 4">
    <name type="scientific">Microseira wollei NIES-4236</name>
    <dbReference type="NCBI Taxonomy" id="2530354"/>
    <lineage>
        <taxon>Bacteria</taxon>
        <taxon>Bacillati</taxon>
        <taxon>Cyanobacteriota</taxon>
        <taxon>Cyanophyceae</taxon>
        <taxon>Oscillatoriophycideae</taxon>
        <taxon>Aerosakkonematales</taxon>
        <taxon>Aerosakkonemataceae</taxon>
        <taxon>Microseira</taxon>
    </lineage>
</organism>
<keyword evidence="4" id="KW-1185">Reference proteome</keyword>
<keyword evidence="3" id="KW-0255">Endonuclease</keyword>
<evidence type="ECO:0000256" key="2">
    <source>
        <dbReference type="ARBA" id="ARBA00022801"/>
    </source>
</evidence>
<dbReference type="InterPro" id="IPR007346">
    <property type="entry name" value="Endonuclease-I"/>
</dbReference>
<dbReference type="Proteomes" id="UP001050975">
    <property type="component" value="Unassembled WGS sequence"/>
</dbReference>
<dbReference type="EMBL" id="BLAY01000196">
    <property type="protein sequence ID" value="GET43050.1"/>
    <property type="molecule type" value="Genomic_DNA"/>
</dbReference>
<evidence type="ECO:0000313" key="4">
    <source>
        <dbReference type="Proteomes" id="UP001050975"/>
    </source>
</evidence>
<evidence type="ECO:0000313" key="3">
    <source>
        <dbReference type="EMBL" id="GET43050.1"/>
    </source>
</evidence>
<dbReference type="PANTHER" id="PTHR33607:SF2">
    <property type="entry name" value="ENDONUCLEASE-1"/>
    <property type="match status" value="1"/>
</dbReference>
<keyword evidence="2" id="KW-0378">Hydrolase</keyword>
<dbReference type="SUPFAM" id="SSF54060">
    <property type="entry name" value="His-Me finger endonucleases"/>
    <property type="match status" value="1"/>
</dbReference>
<dbReference type="Pfam" id="PF04231">
    <property type="entry name" value="Endonuclease_1"/>
    <property type="match status" value="1"/>
</dbReference>
<name>A0AAV3XPI4_9CYAN</name>
<accession>A0AAV3XPI4</accession>
<dbReference type="GO" id="GO:0004519">
    <property type="term" value="F:endonuclease activity"/>
    <property type="evidence" value="ECO:0007669"/>
    <property type="project" value="UniProtKB-KW"/>
</dbReference>
<dbReference type="AlphaFoldDB" id="A0AAV3XPI4"/>